<organism evidence="2 3">
    <name type="scientific">candidate division WWE3 bacterium</name>
    <dbReference type="NCBI Taxonomy" id="2053526"/>
    <lineage>
        <taxon>Bacteria</taxon>
        <taxon>Katanobacteria</taxon>
    </lineage>
</organism>
<dbReference type="Proteomes" id="UP000265540">
    <property type="component" value="Unassembled WGS sequence"/>
</dbReference>
<gene>
    <name evidence="2" type="ORF">C4561_02805</name>
</gene>
<evidence type="ECO:0000313" key="3">
    <source>
        <dbReference type="Proteomes" id="UP000265540"/>
    </source>
</evidence>
<sequence length="235" mass="27198">MDKKKFLLVMILPFVTVLFLFFIGLISEYYKKLYMGKAENNQGFSLVPPTTGVRPQLPVDQTYQKLEKKINDLSIKVEDLSVKLAEYEIYESGFENEFLHYTVKPDKNTWKIVDSTDMKRSFVLEHKNFPLRISINEMNQIVFGCPYDDACPKAVYTAEITYRGSSYECRYFREFNGCEIQIDPSPGSAAIKPIYIHLRVIPSRDIIPINEISATLDKYEVISDINGLLKTLEFK</sequence>
<accession>A0A3A4ZDP8</accession>
<dbReference type="EMBL" id="QZJF01000015">
    <property type="protein sequence ID" value="RJR27198.1"/>
    <property type="molecule type" value="Genomic_DNA"/>
</dbReference>
<keyword evidence="1" id="KW-0812">Transmembrane</keyword>
<reference evidence="2 3" key="1">
    <citation type="journal article" date="2017" name="ISME J.">
        <title>Energy and carbon metabolisms in a deep terrestrial subsurface fluid microbial community.</title>
        <authorList>
            <person name="Momper L."/>
            <person name="Jungbluth S.P."/>
            <person name="Lee M.D."/>
            <person name="Amend J.P."/>
        </authorList>
    </citation>
    <scope>NUCLEOTIDE SEQUENCE [LARGE SCALE GENOMIC DNA]</scope>
    <source>
        <strain evidence="2">SURF_46</strain>
    </source>
</reference>
<comment type="caution">
    <text evidence="2">The sequence shown here is derived from an EMBL/GenBank/DDBJ whole genome shotgun (WGS) entry which is preliminary data.</text>
</comment>
<evidence type="ECO:0000313" key="2">
    <source>
        <dbReference type="EMBL" id="RJR27198.1"/>
    </source>
</evidence>
<dbReference type="AlphaFoldDB" id="A0A3A4ZDP8"/>
<feature type="transmembrane region" description="Helical" evidence="1">
    <location>
        <begin position="6"/>
        <end position="27"/>
    </location>
</feature>
<protein>
    <submittedName>
        <fullName evidence="2">Uncharacterized protein</fullName>
    </submittedName>
</protein>
<evidence type="ECO:0000256" key="1">
    <source>
        <dbReference type="SAM" id="Phobius"/>
    </source>
</evidence>
<keyword evidence="1" id="KW-1133">Transmembrane helix</keyword>
<proteinExistence type="predicted"/>
<keyword evidence="1" id="KW-0472">Membrane</keyword>
<name>A0A3A4ZDP8_UNCKA</name>